<evidence type="ECO:0000256" key="3">
    <source>
        <dbReference type="ARBA" id="ARBA00022448"/>
    </source>
</evidence>
<evidence type="ECO:0000256" key="7">
    <source>
        <dbReference type="ARBA" id="ARBA00023065"/>
    </source>
</evidence>
<dbReference type="InterPro" id="IPR023614">
    <property type="entry name" value="Porin_dom_sf"/>
</dbReference>
<evidence type="ECO:0000259" key="12">
    <source>
        <dbReference type="Pfam" id="PF13609"/>
    </source>
</evidence>
<dbReference type="Pfam" id="PF13609">
    <property type="entry name" value="Porin_4"/>
    <property type="match status" value="1"/>
</dbReference>
<feature type="domain" description="Porin" evidence="12">
    <location>
        <begin position="12"/>
        <end position="360"/>
    </location>
</feature>
<protein>
    <recommendedName>
        <fullName evidence="12">Porin domain-containing protein</fullName>
    </recommendedName>
</protein>
<evidence type="ECO:0000256" key="8">
    <source>
        <dbReference type="ARBA" id="ARBA00023114"/>
    </source>
</evidence>
<proteinExistence type="predicted"/>
<keyword evidence="4" id="KW-1134">Transmembrane beta strand</keyword>
<evidence type="ECO:0000256" key="5">
    <source>
        <dbReference type="ARBA" id="ARBA00022692"/>
    </source>
</evidence>
<dbReference type="PANTHER" id="PTHR34501">
    <property type="entry name" value="PROTEIN YDDL-RELATED"/>
    <property type="match status" value="1"/>
</dbReference>
<dbReference type="GO" id="GO:0046930">
    <property type="term" value="C:pore complex"/>
    <property type="evidence" value="ECO:0007669"/>
    <property type="project" value="UniProtKB-KW"/>
</dbReference>
<dbReference type="GO" id="GO:0015288">
    <property type="term" value="F:porin activity"/>
    <property type="evidence" value="ECO:0007669"/>
    <property type="project" value="UniProtKB-KW"/>
</dbReference>
<comment type="caution">
    <text evidence="13">The sequence shown here is derived from an EMBL/GenBank/DDBJ whole genome shotgun (WGS) entry which is preliminary data.</text>
</comment>
<gene>
    <name evidence="13" type="ORF">A9Q75_06305</name>
</gene>
<evidence type="ECO:0000256" key="4">
    <source>
        <dbReference type="ARBA" id="ARBA00022452"/>
    </source>
</evidence>
<organism evidence="13 14">
    <name type="scientific">Colwellia psychrerythraea</name>
    <name type="common">Vibrio psychroerythus</name>
    <dbReference type="NCBI Taxonomy" id="28229"/>
    <lineage>
        <taxon>Bacteria</taxon>
        <taxon>Pseudomonadati</taxon>
        <taxon>Pseudomonadota</taxon>
        <taxon>Gammaproteobacteria</taxon>
        <taxon>Alteromonadales</taxon>
        <taxon>Colwelliaceae</taxon>
        <taxon>Colwellia</taxon>
    </lineage>
</organism>
<dbReference type="GO" id="GO:0006811">
    <property type="term" value="P:monoatomic ion transport"/>
    <property type="evidence" value="ECO:0007669"/>
    <property type="project" value="UniProtKB-KW"/>
</dbReference>
<evidence type="ECO:0000313" key="13">
    <source>
        <dbReference type="EMBL" id="OUR82323.1"/>
    </source>
</evidence>
<dbReference type="EMBL" id="MAAF01000040">
    <property type="protein sequence ID" value="OUR82323.1"/>
    <property type="molecule type" value="Genomic_DNA"/>
</dbReference>
<dbReference type="Gene3D" id="2.40.160.10">
    <property type="entry name" value="Porin"/>
    <property type="match status" value="1"/>
</dbReference>
<keyword evidence="3" id="KW-0813">Transport</keyword>
<feature type="chain" id="PRO_5012011767" description="Porin domain-containing protein" evidence="11">
    <location>
        <begin position="24"/>
        <end position="379"/>
    </location>
</feature>
<keyword evidence="7" id="KW-0406">Ion transport</keyword>
<evidence type="ECO:0000256" key="1">
    <source>
        <dbReference type="ARBA" id="ARBA00004571"/>
    </source>
</evidence>
<name>A0A1Y5EHT9_COLPS</name>
<accession>A0A1Y5EHT9</accession>
<evidence type="ECO:0000256" key="2">
    <source>
        <dbReference type="ARBA" id="ARBA00011233"/>
    </source>
</evidence>
<keyword evidence="8" id="KW-0626">Porin</keyword>
<feature type="signal peptide" evidence="11">
    <location>
        <begin position="1"/>
        <end position="23"/>
    </location>
</feature>
<dbReference type="GO" id="GO:0009279">
    <property type="term" value="C:cell outer membrane"/>
    <property type="evidence" value="ECO:0007669"/>
    <property type="project" value="UniProtKB-SubCell"/>
</dbReference>
<comment type="subcellular location">
    <subcellularLocation>
        <location evidence="1">Cell outer membrane</location>
        <topology evidence="1">Multi-pass membrane protein</topology>
    </subcellularLocation>
</comment>
<keyword evidence="6 11" id="KW-0732">Signal</keyword>
<evidence type="ECO:0000256" key="11">
    <source>
        <dbReference type="SAM" id="SignalP"/>
    </source>
</evidence>
<evidence type="ECO:0000256" key="10">
    <source>
        <dbReference type="ARBA" id="ARBA00023237"/>
    </source>
</evidence>
<evidence type="ECO:0000313" key="14">
    <source>
        <dbReference type="Proteomes" id="UP000243053"/>
    </source>
</evidence>
<keyword evidence="5" id="KW-0812">Transmembrane</keyword>
<reference evidence="14" key="1">
    <citation type="journal article" date="2017" name="Proc. Natl. Acad. Sci. U.S.A.">
        <title>Simulation of Deepwater Horizon oil plume reveals substrate specialization within a complex community of hydrocarbon degraders.</title>
        <authorList>
            <person name="Hu P."/>
            <person name="Dubinsky E.A."/>
            <person name="Probst A.J."/>
            <person name="Wang J."/>
            <person name="Sieber C.M.K."/>
            <person name="Tom L.M."/>
            <person name="Gardinali P."/>
            <person name="Banfield J.F."/>
            <person name="Atlas R.M."/>
            <person name="Andersen G.L."/>
        </authorList>
    </citation>
    <scope>NUCLEOTIDE SEQUENCE [LARGE SCALE GENOMIC DNA]</scope>
</reference>
<dbReference type="SUPFAM" id="SSF56935">
    <property type="entry name" value="Porins"/>
    <property type="match status" value="1"/>
</dbReference>
<comment type="subunit">
    <text evidence="2">Homotrimer.</text>
</comment>
<dbReference type="Proteomes" id="UP000243053">
    <property type="component" value="Unassembled WGS sequence"/>
</dbReference>
<dbReference type="AlphaFoldDB" id="A0A1Y5EHT9"/>
<dbReference type="InterPro" id="IPR050298">
    <property type="entry name" value="Gram-neg_bact_OMP"/>
</dbReference>
<keyword evidence="9" id="KW-0472">Membrane</keyword>
<dbReference type="PANTHER" id="PTHR34501:SF9">
    <property type="entry name" value="MAJOR OUTER MEMBRANE PROTEIN P.IA"/>
    <property type="match status" value="1"/>
</dbReference>
<keyword evidence="10" id="KW-0998">Cell outer membrane</keyword>
<evidence type="ECO:0000256" key="9">
    <source>
        <dbReference type="ARBA" id="ARBA00023136"/>
    </source>
</evidence>
<sequence length="379" mass="40581">MTKLFKLSLITATLTMATFNANAAIELYNDDGVTFSSDGLVNIFYSNSDTDTTDANGDVTNSKQSRVKTGFLPSYIGFDASKQLDDIKIATRSSFWVTLSDTDAFRDTSPNDAGTGTAIDIRQFYATVSGDFGEVLFGKDFGLYNRANIMGDELLTGYGQTSGGLADSGFVSFGNINTGYTYAFPKAQITYRSPDMAGFKLAVGIMDPNKVDGQSDEELPRFEAELMYNTSFDNGSLKAWVSGVTQTSELNGVDQDQSGVGYGANVKFGGLSLTASGYSAEGIGALDTMVSAETNESDGYLTQASYTIGDNRFVLSYGETTTDNGITETTNSNSNIAYFRTVLPGVTVVAEYNKTENDNDQNAVAEENNVFSIGAVVTF</sequence>
<dbReference type="InterPro" id="IPR033900">
    <property type="entry name" value="Gram_neg_porin_domain"/>
</dbReference>
<evidence type="ECO:0000256" key="6">
    <source>
        <dbReference type="ARBA" id="ARBA00022729"/>
    </source>
</evidence>